<organism evidence="2 3">
    <name type="scientific">Philodulcilactobacillus myokoensis</name>
    <dbReference type="NCBI Taxonomy" id="2929573"/>
    <lineage>
        <taxon>Bacteria</taxon>
        <taxon>Bacillati</taxon>
        <taxon>Bacillota</taxon>
        <taxon>Bacilli</taxon>
        <taxon>Lactobacillales</taxon>
        <taxon>Lactobacillaceae</taxon>
        <taxon>Philodulcilactobacillus</taxon>
    </lineage>
</organism>
<evidence type="ECO:0000256" key="1">
    <source>
        <dbReference type="SAM" id="Phobius"/>
    </source>
</evidence>
<proteinExistence type="predicted"/>
<reference evidence="2" key="1">
    <citation type="submission" date="2022-07" db="EMBL/GenBank/DDBJ databases">
        <authorList>
            <person name="Kouya T."/>
            <person name="Ishiyama Y."/>
        </authorList>
    </citation>
    <scope>NUCLEOTIDE SEQUENCE</scope>
    <source>
        <strain evidence="2">WR16-4</strain>
    </source>
</reference>
<name>A0A9W6ESG2_9LACO</name>
<evidence type="ECO:0000313" key="3">
    <source>
        <dbReference type="Proteomes" id="UP001144204"/>
    </source>
</evidence>
<feature type="transmembrane region" description="Helical" evidence="1">
    <location>
        <begin position="12"/>
        <end position="28"/>
    </location>
</feature>
<dbReference type="Proteomes" id="UP001144204">
    <property type="component" value="Unassembled WGS sequence"/>
</dbReference>
<keyword evidence="1" id="KW-1133">Transmembrane helix</keyword>
<dbReference type="InterPro" id="IPR036259">
    <property type="entry name" value="MFS_trans_sf"/>
</dbReference>
<feature type="transmembrane region" description="Helical" evidence="1">
    <location>
        <begin position="34"/>
        <end position="57"/>
    </location>
</feature>
<dbReference type="EMBL" id="BRPL01000002">
    <property type="protein sequence ID" value="GLB46298.1"/>
    <property type="molecule type" value="Genomic_DNA"/>
</dbReference>
<gene>
    <name evidence="2" type="ORF">WR164_02770</name>
</gene>
<dbReference type="AlphaFoldDB" id="A0A9W6ESG2"/>
<accession>A0A9W6ESG2</accession>
<keyword evidence="1" id="KW-0472">Membrane</keyword>
<evidence type="ECO:0000313" key="2">
    <source>
        <dbReference type="EMBL" id="GLB46298.1"/>
    </source>
</evidence>
<protein>
    <recommendedName>
        <fullName evidence="4">MFS transporter</fullName>
    </recommendedName>
</protein>
<sequence>MRTTLISLNNTFNAGATLIALVLNGWLSDQYSVMDAWIIMAVVGFILALIGYVLIGLKITLNQ</sequence>
<dbReference type="SUPFAM" id="SSF103473">
    <property type="entry name" value="MFS general substrate transporter"/>
    <property type="match status" value="1"/>
</dbReference>
<dbReference type="RefSeq" id="WP_286135755.1">
    <property type="nucleotide sequence ID" value="NZ_BRPL01000002.1"/>
</dbReference>
<reference evidence="2" key="2">
    <citation type="journal article" date="2023" name="PLoS ONE">
        <title>Philodulcilactobacillus myokoensis gen. nov., sp. nov., a fructophilic, acidophilic, and agar-phobic lactic acid bacterium isolated from fermented vegetable extracts.</title>
        <authorList>
            <person name="Kouya T."/>
            <person name="Ishiyama Y."/>
            <person name="Ohashi S."/>
            <person name="Kumakubo R."/>
            <person name="Yamazaki T."/>
            <person name="Otaki T."/>
        </authorList>
    </citation>
    <scope>NUCLEOTIDE SEQUENCE</scope>
    <source>
        <strain evidence="2">WR16-4</strain>
    </source>
</reference>
<keyword evidence="3" id="KW-1185">Reference proteome</keyword>
<comment type="caution">
    <text evidence="2">The sequence shown here is derived from an EMBL/GenBank/DDBJ whole genome shotgun (WGS) entry which is preliminary data.</text>
</comment>
<evidence type="ECO:0008006" key="4">
    <source>
        <dbReference type="Google" id="ProtNLM"/>
    </source>
</evidence>
<keyword evidence="1" id="KW-0812">Transmembrane</keyword>